<dbReference type="AlphaFoldDB" id="A0A0D3E3E9"/>
<reference evidence="1 2" key="1">
    <citation type="journal article" date="2014" name="Genome Biol.">
        <title>Transcriptome and methylome profiling reveals relics of genome dominance in the mesopolyploid Brassica oleracea.</title>
        <authorList>
            <person name="Parkin I.A."/>
            <person name="Koh C."/>
            <person name="Tang H."/>
            <person name="Robinson S.J."/>
            <person name="Kagale S."/>
            <person name="Clarke W.E."/>
            <person name="Town C.D."/>
            <person name="Nixon J."/>
            <person name="Krishnakumar V."/>
            <person name="Bidwell S.L."/>
            <person name="Denoeud F."/>
            <person name="Belcram H."/>
            <person name="Links M.G."/>
            <person name="Just J."/>
            <person name="Clarke C."/>
            <person name="Bender T."/>
            <person name="Huebert T."/>
            <person name="Mason A.S."/>
            <person name="Pires J.C."/>
            <person name="Barker G."/>
            <person name="Moore J."/>
            <person name="Walley P.G."/>
            <person name="Manoli S."/>
            <person name="Batley J."/>
            <person name="Edwards D."/>
            <person name="Nelson M.N."/>
            <person name="Wang X."/>
            <person name="Paterson A.H."/>
            <person name="King G."/>
            <person name="Bancroft I."/>
            <person name="Chalhoub B."/>
            <person name="Sharpe A.G."/>
        </authorList>
    </citation>
    <scope>NUCLEOTIDE SEQUENCE</scope>
    <source>
        <strain evidence="1 2">cv. TO1000</strain>
    </source>
</reference>
<dbReference type="Gramene" id="Bo9g027450.1">
    <property type="protein sequence ID" value="Bo9g027450.1"/>
    <property type="gene ID" value="Bo9g027450"/>
</dbReference>
<dbReference type="EnsemblPlants" id="Bo9g027450.1">
    <property type="protein sequence ID" value="Bo9g027450.1"/>
    <property type="gene ID" value="Bo9g027450"/>
</dbReference>
<evidence type="ECO:0000313" key="2">
    <source>
        <dbReference type="Proteomes" id="UP000032141"/>
    </source>
</evidence>
<dbReference type="HOGENOM" id="CLU_1362123_0_0_1"/>
<evidence type="ECO:0000313" key="1">
    <source>
        <dbReference type="EnsemblPlants" id="Bo9g027450.1"/>
    </source>
</evidence>
<protein>
    <submittedName>
        <fullName evidence="1">Uncharacterized protein</fullName>
    </submittedName>
</protein>
<accession>A0A0D3E3E9</accession>
<sequence>MENRSSQNIGRISITHWQVQEYKRDASNANCTKLMMNLQQALMKVADTNKDADFKLNWKRVAITSMFGLGFVGNVGHFWYGGLDIKALICTEVNTFCGTVAAKVAMDATAYNTDANVSTLQITHSDSMETDSVPPISSPADNSTSISDSLSDMVCVPETTQFNTDSGFIGNITTSTSVSPTSSAPLVFAAAHYHCLPLWWI</sequence>
<dbReference type="eggNOG" id="KOG1944">
    <property type="taxonomic scope" value="Eukaryota"/>
</dbReference>
<name>A0A0D3E3E9_BRAOL</name>
<keyword evidence="2" id="KW-1185">Reference proteome</keyword>
<dbReference type="Proteomes" id="UP000032141">
    <property type="component" value="Chromosome C9"/>
</dbReference>
<dbReference type="STRING" id="109376.A0A0D3E3E9"/>
<organism evidence="1 2">
    <name type="scientific">Brassica oleracea var. oleracea</name>
    <dbReference type="NCBI Taxonomy" id="109376"/>
    <lineage>
        <taxon>Eukaryota</taxon>
        <taxon>Viridiplantae</taxon>
        <taxon>Streptophyta</taxon>
        <taxon>Embryophyta</taxon>
        <taxon>Tracheophyta</taxon>
        <taxon>Spermatophyta</taxon>
        <taxon>Magnoliopsida</taxon>
        <taxon>eudicotyledons</taxon>
        <taxon>Gunneridae</taxon>
        <taxon>Pentapetalae</taxon>
        <taxon>rosids</taxon>
        <taxon>malvids</taxon>
        <taxon>Brassicales</taxon>
        <taxon>Brassicaceae</taxon>
        <taxon>Brassiceae</taxon>
        <taxon>Brassica</taxon>
    </lineage>
</organism>
<reference evidence="1" key="2">
    <citation type="submission" date="2015-03" db="UniProtKB">
        <authorList>
            <consortium name="EnsemblPlants"/>
        </authorList>
    </citation>
    <scope>IDENTIFICATION</scope>
</reference>
<proteinExistence type="predicted"/>